<dbReference type="SUPFAM" id="SSF53098">
    <property type="entry name" value="Ribonuclease H-like"/>
    <property type="match status" value="1"/>
</dbReference>
<dbReference type="PANTHER" id="PTHR47331">
    <property type="entry name" value="PHD-TYPE DOMAIN-CONTAINING PROTEIN"/>
    <property type="match status" value="1"/>
</dbReference>
<protein>
    <recommendedName>
        <fullName evidence="1">Integrase catalytic domain-containing protein</fullName>
    </recommendedName>
</protein>
<dbReference type="Proteomes" id="UP000252519">
    <property type="component" value="Unassembled WGS sequence"/>
</dbReference>
<feature type="domain" description="Integrase catalytic" evidence="1">
    <location>
        <begin position="1"/>
        <end position="146"/>
    </location>
</feature>
<dbReference type="STRING" id="29170.A0A368F4K6"/>
<proteinExistence type="predicted"/>
<dbReference type="InterPro" id="IPR012337">
    <property type="entry name" value="RNaseH-like_sf"/>
</dbReference>
<accession>A0A368F4K6</accession>
<keyword evidence="3" id="KW-1185">Reference proteome</keyword>
<dbReference type="GO" id="GO:0015074">
    <property type="term" value="P:DNA integration"/>
    <property type="evidence" value="ECO:0007669"/>
    <property type="project" value="InterPro"/>
</dbReference>
<dbReference type="Gene3D" id="3.30.420.10">
    <property type="entry name" value="Ribonuclease H-like superfamily/Ribonuclease H"/>
    <property type="match status" value="1"/>
</dbReference>
<dbReference type="EMBL" id="JOJR01005262">
    <property type="protein sequence ID" value="RCN27013.1"/>
    <property type="molecule type" value="Genomic_DNA"/>
</dbReference>
<reference evidence="2 3" key="1">
    <citation type="submission" date="2014-10" db="EMBL/GenBank/DDBJ databases">
        <title>Draft genome of the hookworm Ancylostoma caninum.</title>
        <authorList>
            <person name="Mitreva M."/>
        </authorList>
    </citation>
    <scope>NUCLEOTIDE SEQUENCE [LARGE SCALE GENOMIC DNA]</scope>
    <source>
        <strain evidence="2 3">Baltimore</strain>
    </source>
</reference>
<dbReference type="AlphaFoldDB" id="A0A368F4K6"/>
<evidence type="ECO:0000313" key="2">
    <source>
        <dbReference type="EMBL" id="RCN27013.1"/>
    </source>
</evidence>
<dbReference type="InterPro" id="IPR036397">
    <property type="entry name" value="RNaseH_sf"/>
</dbReference>
<gene>
    <name evidence="2" type="ORF">ANCCAN_27254</name>
</gene>
<comment type="caution">
    <text evidence="2">The sequence shown here is derived from an EMBL/GenBank/DDBJ whole genome shotgun (WGS) entry which is preliminary data.</text>
</comment>
<sequence>MVTRAIHLESVADNSAVGLISAFRKFKARRGAPDLIISDDAPTFKLGSETLTNDLSKNRNNPLVHSFVLQERLHWKFITPFSPWKGRFYERLVGSVKNALKETIRKAILTSKMLETLVIEIEGVLDSRPLTAIGNTASTEETATGNLNAFGMFGRKNTYKLSLKSISNRKPMNLEQKLILKKGKSFSAIKNP</sequence>
<evidence type="ECO:0000259" key="1">
    <source>
        <dbReference type="PROSITE" id="PS50994"/>
    </source>
</evidence>
<dbReference type="PROSITE" id="PS50994">
    <property type="entry name" value="INTEGRASE"/>
    <property type="match status" value="1"/>
</dbReference>
<dbReference type="OrthoDB" id="5871302at2759"/>
<dbReference type="InterPro" id="IPR001584">
    <property type="entry name" value="Integrase_cat-core"/>
</dbReference>
<organism evidence="2 3">
    <name type="scientific">Ancylostoma caninum</name>
    <name type="common">Dog hookworm</name>
    <dbReference type="NCBI Taxonomy" id="29170"/>
    <lineage>
        <taxon>Eukaryota</taxon>
        <taxon>Metazoa</taxon>
        <taxon>Ecdysozoa</taxon>
        <taxon>Nematoda</taxon>
        <taxon>Chromadorea</taxon>
        <taxon>Rhabditida</taxon>
        <taxon>Rhabditina</taxon>
        <taxon>Rhabditomorpha</taxon>
        <taxon>Strongyloidea</taxon>
        <taxon>Ancylostomatidae</taxon>
        <taxon>Ancylostomatinae</taxon>
        <taxon>Ancylostoma</taxon>
    </lineage>
</organism>
<dbReference type="GO" id="GO:0003676">
    <property type="term" value="F:nucleic acid binding"/>
    <property type="evidence" value="ECO:0007669"/>
    <property type="project" value="InterPro"/>
</dbReference>
<evidence type="ECO:0000313" key="3">
    <source>
        <dbReference type="Proteomes" id="UP000252519"/>
    </source>
</evidence>
<name>A0A368F4K6_ANCCA</name>